<protein>
    <submittedName>
        <fullName evidence="4">F-box only protein 42</fullName>
    </submittedName>
</protein>
<accession>A0A922HHY4</accession>
<dbReference type="Proteomes" id="UP000790347">
    <property type="component" value="Unassembled WGS sequence"/>
</dbReference>
<dbReference type="PANTHER" id="PTHR46432">
    <property type="entry name" value="F-BOX ONLY PROTEIN 42"/>
    <property type="match status" value="1"/>
</dbReference>
<name>A0A922HHY4_DERFA</name>
<evidence type="ECO:0000259" key="2">
    <source>
        <dbReference type="PROSITE" id="PS50181"/>
    </source>
</evidence>
<dbReference type="Gene3D" id="2.120.10.80">
    <property type="entry name" value="Kelch-type beta propeller"/>
    <property type="match status" value="1"/>
</dbReference>
<evidence type="ECO:0000256" key="1">
    <source>
        <dbReference type="SAM" id="MobiDB-lite"/>
    </source>
</evidence>
<proteinExistence type="predicted"/>
<dbReference type="OrthoDB" id="9973021at2759"/>
<dbReference type="Pfam" id="PF00646">
    <property type="entry name" value="F-box"/>
    <property type="match status" value="1"/>
</dbReference>
<dbReference type="Proteomes" id="UP000828236">
    <property type="component" value="Unassembled WGS sequence"/>
</dbReference>
<dbReference type="SUPFAM" id="SSF117281">
    <property type="entry name" value="Kelch motif"/>
    <property type="match status" value="1"/>
</dbReference>
<dbReference type="InterPro" id="IPR052821">
    <property type="entry name" value="F-box_only_SRC"/>
</dbReference>
<dbReference type="Pfam" id="PF24681">
    <property type="entry name" value="Kelch_KLHDC2_KLHL20_DRC7"/>
    <property type="match status" value="1"/>
</dbReference>
<dbReference type="PROSITE" id="PS50181">
    <property type="entry name" value="FBOX"/>
    <property type="match status" value="1"/>
</dbReference>
<dbReference type="PANTHER" id="PTHR46432:SF1">
    <property type="entry name" value="F-BOX ONLY PROTEIN 42"/>
    <property type="match status" value="1"/>
</dbReference>
<reference evidence="4" key="4">
    <citation type="journal article" date="2022" name="Res Sq">
        <title>Comparative Genomics Reveals Insights into the Divergent Evolution of Astigmatic Mites and Household Pest Adaptations.</title>
        <authorList>
            <person name="Xiong Q."/>
            <person name="Wan A.T.-Y."/>
            <person name="Liu X.-Y."/>
            <person name="Fung C.S.-H."/>
            <person name="Xiao X."/>
            <person name="Malainual N."/>
            <person name="Hou J."/>
            <person name="Wang L."/>
            <person name="Wang M."/>
            <person name="Yang K."/>
            <person name="Cui Y."/>
            <person name="Leung E."/>
            <person name="Nong W."/>
            <person name="Shin S.-K."/>
            <person name="Au S."/>
            <person name="Jeong K.Y."/>
            <person name="Chew F.T."/>
            <person name="Hui J."/>
            <person name="Leung T.F."/>
            <person name="Tungtrongchitr A."/>
            <person name="Zhong N."/>
            <person name="Liu Z."/>
            <person name="Tsui S."/>
        </authorList>
    </citation>
    <scope>NUCLEOTIDE SEQUENCE</scope>
    <source>
        <strain evidence="4">Derf</strain>
        <tissue evidence="4">Whole organism</tissue>
    </source>
</reference>
<evidence type="ECO:0000313" key="3">
    <source>
        <dbReference type="EMBL" id="KAH7644437.1"/>
    </source>
</evidence>
<evidence type="ECO:0000313" key="4">
    <source>
        <dbReference type="EMBL" id="KAH9493584.1"/>
    </source>
</evidence>
<evidence type="ECO:0000313" key="5">
    <source>
        <dbReference type="Proteomes" id="UP000790347"/>
    </source>
</evidence>
<comment type="caution">
    <text evidence="4">The sequence shown here is derived from an EMBL/GenBank/DDBJ whole genome shotgun (WGS) entry which is preliminary data.</text>
</comment>
<dbReference type="GO" id="GO:1990756">
    <property type="term" value="F:ubiquitin-like ligase-substrate adaptor activity"/>
    <property type="evidence" value="ECO:0007669"/>
    <property type="project" value="TreeGrafter"/>
</dbReference>
<dbReference type="InterPro" id="IPR036047">
    <property type="entry name" value="F-box-like_dom_sf"/>
</dbReference>
<organism evidence="4 5">
    <name type="scientific">Dermatophagoides farinae</name>
    <name type="common">American house dust mite</name>
    <dbReference type="NCBI Taxonomy" id="6954"/>
    <lineage>
        <taxon>Eukaryota</taxon>
        <taxon>Metazoa</taxon>
        <taxon>Ecdysozoa</taxon>
        <taxon>Arthropoda</taxon>
        <taxon>Chelicerata</taxon>
        <taxon>Arachnida</taxon>
        <taxon>Acari</taxon>
        <taxon>Acariformes</taxon>
        <taxon>Sarcoptiformes</taxon>
        <taxon>Astigmata</taxon>
        <taxon>Psoroptidia</taxon>
        <taxon>Analgoidea</taxon>
        <taxon>Pyroglyphidae</taxon>
        <taxon>Dermatophagoidinae</taxon>
        <taxon>Dermatophagoides</taxon>
    </lineage>
</organism>
<dbReference type="GO" id="GO:0019005">
    <property type="term" value="C:SCF ubiquitin ligase complex"/>
    <property type="evidence" value="ECO:0007669"/>
    <property type="project" value="TreeGrafter"/>
</dbReference>
<feature type="region of interest" description="Disordered" evidence="1">
    <location>
        <begin position="398"/>
        <end position="425"/>
    </location>
</feature>
<dbReference type="EMBL" id="SDOV01000002">
    <property type="protein sequence ID" value="KAH7644437.1"/>
    <property type="molecule type" value="Genomic_DNA"/>
</dbReference>
<reference evidence="3" key="2">
    <citation type="submission" date="2020-06" db="EMBL/GenBank/DDBJ databases">
        <authorList>
            <person name="Ji K."/>
            <person name="Li J."/>
        </authorList>
    </citation>
    <scope>NUCLEOTIDE SEQUENCE</scope>
    <source>
        <strain evidence="3">JKM2019</strain>
        <tissue evidence="3">Whole body</tissue>
    </source>
</reference>
<dbReference type="InterPro" id="IPR001810">
    <property type="entry name" value="F-box_dom"/>
</dbReference>
<reference evidence="3" key="3">
    <citation type="journal article" date="2021" name="World Allergy Organ. J.">
        <title>Chromosome-level assembly of Dermatophagoides farinae genome and transcriptome reveals two novel allergens Der f 37 and Der f 39.</title>
        <authorList>
            <person name="Chen J."/>
            <person name="Cai Z."/>
            <person name="Fan D."/>
            <person name="Hu J."/>
            <person name="Hou Y."/>
            <person name="He Y."/>
            <person name="Zhang Z."/>
            <person name="Zhao Z."/>
            <person name="Gao P."/>
            <person name="Hu W."/>
            <person name="Sun J."/>
            <person name="Li J."/>
            <person name="Ji K."/>
        </authorList>
    </citation>
    <scope>NUCLEOTIDE SEQUENCE</scope>
    <source>
        <strain evidence="3">JKM2019</strain>
    </source>
</reference>
<sequence>MGGNSSGESCSIIIDSKKSKSQTTIENLPTLAIEFILSQLTYYQLLQIRLVSRHWYSLIQEYLSRADRNFFINLTNYRVQWVAVKEQVKYCNQHQSQKSTAANAEFKYELNLNSSKKLRTIPRMSPRLHHLACYVDNYMYVYGGCVSLTTTYNDLWRFDTTSKHWSRIVAEGTLPLPRLFGSLSLYNCHENNGNGVQIRKQYLVLFGGIVFNDKLQPPTFDDRDRLLKTIHLFDIQSNRWTLIQINGSIELKSCHHTATIVGDELIIACNGHSFVNERPIDGSDAAASLFVFDLRKHCWRCQRTVGPMPTALLFNSARVIPPMATPAMILQSAKELFCSRTRAIPNSFIMDDHHILYISHVSNYSQQASPSASLLKRTGRCQQWPNCLECRQMADDANDADDDNDNNGSSGHHNNNDNNQTPWQWQPIDLSNVEPDLKCGNICIINNRLLAYLSVKNRYFYESKSTKHAMFSQPPAPPIISQPANAMNNNTLITTSTSNPVHPVDKRSILHERRIEKLDYYKRYYEDRIYRNNAANRLNNENQRQYSPITMNRNYNVTQKITLQLHLLDITEVISHRRIRKLRPIRSMDYTVAPNAFNYYSLVATPESLILFGGYFVDEMYKDIQNRLFLLVSKPETSID</sequence>
<feature type="domain" description="F-box" evidence="2">
    <location>
        <begin position="22"/>
        <end position="74"/>
    </location>
</feature>
<reference evidence="4" key="1">
    <citation type="submission" date="2013-05" db="EMBL/GenBank/DDBJ databases">
        <authorList>
            <person name="Yim A.K.Y."/>
            <person name="Chan T.F."/>
            <person name="Ji K.M."/>
            <person name="Liu X.Y."/>
            <person name="Zhou J.W."/>
            <person name="Li R.Q."/>
            <person name="Yang K.Y."/>
            <person name="Li J."/>
            <person name="Li M."/>
            <person name="Law P.T.W."/>
            <person name="Wu Y.L."/>
            <person name="Cai Z.L."/>
            <person name="Qin H."/>
            <person name="Bao Y."/>
            <person name="Leung R.K.K."/>
            <person name="Ng P.K.S."/>
            <person name="Zou J."/>
            <person name="Zhong X.J."/>
            <person name="Ran P.X."/>
            <person name="Zhong N.S."/>
            <person name="Liu Z.G."/>
            <person name="Tsui S.K.W."/>
        </authorList>
    </citation>
    <scope>NUCLEOTIDE SEQUENCE</scope>
    <source>
        <strain evidence="4">Derf</strain>
        <tissue evidence="4">Whole organism</tissue>
    </source>
</reference>
<gene>
    <name evidence="4" type="primary">FBXO42</name>
    <name evidence="4" type="ORF">DERF_014323</name>
    <name evidence="3" type="ORF">HUG17_6799</name>
</gene>
<dbReference type="SUPFAM" id="SSF81383">
    <property type="entry name" value="F-box domain"/>
    <property type="match status" value="1"/>
</dbReference>
<dbReference type="AlphaFoldDB" id="A0A922HHY4"/>
<dbReference type="EMBL" id="ASGP02000008">
    <property type="protein sequence ID" value="KAH9493584.1"/>
    <property type="molecule type" value="Genomic_DNA"/>
</dbReference>
<keyword evidence="5" id="KW-1185">Reference proteome</keyword>
<dbReference type="InterPro" id="IPR015915">
    <property type="entry name" value="Kelch-typ_b-propeller"/>
</dbReference>
<feature type="compositionally biased region" description="Low complexity" evidence="1">
    <location>
        <begin position="406"/>
        <end position="419"/>
    </location>
</feature>